<keyword evidence="7" id="KW-0653">Protein transport</keyword>
<evidence type="ECO:0000256" key="4">
    <source>
        <dbReference type="ARBA" id="ARBA00022475"/>
    </source>
</evidence>
<proteinExistence type="inferred from homology"/>
<protein>
    <submittedName>
        <fullName evidence="12">Energy transducer TonB</fullName>
    </submittedName>
</protein>
<keyword evidence="3" id="KW-0813">Transport</keyword>
<evidence type="ECO:0000256" key="9">
    <source>
        <dbReference type="ARBA" id="ARBA00023136"/>
    </source>
</evidence>
<keyword evidence="4" id="KW-1003">Cell membrane</keyword>
<keyword evidence="8 10" id="KW-1133">Transmembrane helix</keyword>
<comment type="similarity">
    <text evidence="2">Belongs to the TonB family.</text>
</comment>
<gene>
    <name evidence="12" type="ORF">NXS09_05335</name>
</gene>
<evidence type="ECO:0000256" key="10">
    <source>
        <dbReference type="SAM" id="Phobius"/>
    </source>
</evidence>
<comment type="subcellular location">
    <subcellularLocation>
        <location evidence="1">Cell inner membrane</location>
        <topology evidence="1">Single-pass membrane protein</topology>
        <orientation evidence="1">Periplasmic side</orientation>
    </subcellularLocation>
</comment>
<dbReference type="PANTHER" id="PTHR33446">
    <property type="entry name" value="PROTEIN TONB-RELATED"/>
    <property type="match status" value="1"/>
</dbReference>
<dbReference type="InterPro" id="IPR037682">
    <property type="entry name" value="TonB_C"/>
</dbReference>
<feature type="transmembrane region" description="Helical" evidence="10">
    <location>
        <begin position="21"/>
        <end position="44"/>
    </location>
</feature>
<reference evidence="12" key="1">
    <citation type="submission" date="2022-08" db="EMBL/GenBank/DDBJ databases">
        <authorList>
            <person name="Volokhov D.V."/>
            <person name="Furtak V.A."/>
            <person name="Zagorodnyaya T.A."/>
        </authorList>
    </citation>
    <scope>NUCLEOTIDE SEQUENCE</scope>
    <source>
        <strain evidence="12">CSL10203-ORH2</strain>
    </source>
</reference>
<dbReference type="PANTHER" id="PTHR33446:SF2">
    <property type="entry name" value="PROTEIN TONB"/>
    <property type="match status" value="1"/>
</dbReference>
<feature type="domain" description="TonB C-terminal" evidence="11">
    <location>
        <begin position="87"/>
        <end position="174"/>
    </location>
</feature>
<evidence type="ECO:0000256" key="5">
    <source>
        <dbReference type="ARBA" id="ARBA00022519"/>
    </source>
</evidence>
<dbReference type="SUPFAM" id="SSF74653">
    <property type="entry name" value="TolA/TonB C-terminal domain"/>
    <property type="match status" value="1"/>
</dbReference>
<evidence type="ECO:0000256" key="7">
    <source>
        <dbReference type="ARBA" id="ARBA00022927"/>
    </source>
</evidence>
<accession>A0ABT2FBY9</accession>
<keyword evidence="5" id="KW-0997">Cell inner membrane</keyword>
<organism evidence="12 13">
    <name type="scientific">Neisseria montereyensis</name>
    <dbReference type="NCBI Taxonomy" id="2973938"/>
    <lineage>
        <taxon>Bacteria</taxon>
        <taxon>Pseudomonadati</taxon>
        <taxon>Pseudomonadota</taxon>
        <taxon>Betaproteobacteria</taxon>
        <taxon>Neisseriales</taxon>
        <taxon>Neisseriaceae</taxon>
        <taxon>Neisseria</taxon>
    </lineage>
</organism>
<evidence type="ECO:0000256" key="8">
    <source>
        <dbReference type="ARBA" id="ARBA00022989"/>
    </source>
</evidence>
<keyword evidence="13" id="KW-1185">Reference proteome</keyword>
<name>A0ABT2FBY9_9NEIS</name>
<dbReference type="PROSITE" id="PS52015">
    <property type="entry name" value="TONB_CTD"/>
    <property type="match status" value="1"/>
</dbReference>
<evidence type="ECO:0000259" key="11">
    <source>
        <dbReference type="PROSITE" id="PS52015"/>
    </source>
</evidence>
<dbReference type="InterPro" id="IPR006260">
    <property type="entry name" value="TonB/TolA_C"/>
</dbReference>
<dbReference type="Proteomes" id="UP001166947">
    <property type="component" value="Unassembled WGS sequence"/>
</dbReference>
<keyword evidence="9 10" id="KW-0472">Membrane</keyword>
<dbReference type="Pfam" id="PF03544">
    <property type="entry name" value="TonB_C"/>
    <property type="match status" value="1"/>
</dbReference>
<dbReference type="NCBIfam" id="TIGR01352">
    <property type="entry name" value="tonB_Cterm"/>
    <property type="match status" value="1"/>
</dbReference>
<dbReference type="RefSeq" id="WP_259291524.1">
    <property type="nucleotide sequence ID" value="NZ_JANUXW010000003.1"/>
</dbReference>
<sequence>MAWGDGIKPEDKIYQNQGNEINLGTLMMLVTLFVIAVSIAYLAFSKYRERVEMEEAAKYAQKALIEWNKQMSESMARENRRVEKFKNRFIPPKPLSEIKVPYPELSKINDEHGTVLVEVTISRYGRPERVKLAKTSGYERLDTAALKTIENTMFEPAKKGYDQVPFTYVIDIHF</sequence>
<evidence type="ECO:0000256" key="2">
    <source>
        <dbReference type="ARBA" id="ARBA00006555"/>
    </source>
</evidence>
<evidence type="ECO:0000256" key="1">
    <source>
        <dbReference type="ARBA" id="ARBA00004383"/>
    </source>
</evidence>
<comment type="caution">
    <text evidence="12">The sequence shown here is derived from an EMBL/GenBank/DDBJ whole genome shotgun (WGS) entry which is preliminary data.</text>
</comment>
<evidence type="ECO:0000256" key="3">
    <source>
        <dbReference type="ARBA" id="ARBA00022448"/>
    </source>
</evidence>
<dbReference type="EMBL" id="JANUXW010000003">
    <property type="protein sequence ID" value="MCS4533724.1"/>
    <property type="molecule type" value="Genomic_DNA"/>
</dbReference>
<dbReference type="Gene3D" id="3.30.1150.10">
    <property type="match status" value="1"/>
</dbReference>
<reference evidence="12" key="2">
    <citation type="journal article" date="2023" name="Curr. Microbiol.">
        <title>Neisseria montereyensis sp. nov., Isolated from Oropharynx of California Sea Lion (Zalophus californianus): Genomic, Phylogenetic, and Phenotypic Study.</title>
        <authorList>
            <person name="Volokhov D.V."/>
            <person name="Zagorodnyaya T.A."/>
            <person name="Furtak V.A."/>
            <person name="Nattanmai G."/>
            <person name="Randall L."/>
            <person name="Jose S."/>
            <person name="Gao Y."/>
            <person name="Gulland F.M."/>
            <person name="Eisenberg T."/>
            <person name="Delmonte P."/>
            <person name="Blom J."/>
            <person name="Mitchell K.K."/>
        </authorList>
    </citation>
    <scope>NUCLEOTIDE SEQUENCE</scope>
    <source>
        <strain evidence="12">CSL10203-ORH2</strain>
    </source>
</reference>
<evidence type="ECO:0000256" key="6">
    <source>
        <dbReference type="ARBA" id="ARBA00022692"/>
    </source>
</evidence>
<evidence type="ECO:0000313" key="13">
    <source>
        <dbReference type="Proteomes" id="UP001166947"/>
    </source>
</evidence>
<evidence type="ECO:0000313" key="12">
    <source>
        <dbReference type="EMBL" id="MCS4533724.1"/>
    </source>
</evidence>
<dbReference type="InterPro" id="IPR051045">
    <property type="entry name" value="TonB-dependent_transducer"/>
</dbReference>
<keyword evidence="6 10" id="KW-0812">Transmembrane</keyword>